<dbReference type="Pfam" id="PF01022">
    <property type="entry name" value="HTH_5"/>
    <property type="match status" value="1"/>
</dbReference>
<dbReference type="PANTHER" id="PTHR43132:SF2">
    <property type="entry name" value="ARSENICAL RESISTANCE OPERON REPRESSOR ARSR-RELATED"/>
    <property type="match status" value="1"/>
</dbReference>
<dbReference type="AlphaFoldDB" id="A0A542DSJ7"/>
<dbReference type="PRINTS" id="PR00778">
    <property type="entry name" value="HTHARSR"/>
</dbReference>
<dbReference type="InterPro" id="IPR036390">
    <property type="entry name" value="WH_DNA-bd_sf"/>
</dbReference>
<dbReference type="InterPro" id="IPR051011">
    <property type="entry name" value="Metal_resp_trans_reg"/>
</dbReference>
<evidence type="ECO:0000256" key="2">
    <source>
        <dbReference type="ARBA" id="ARBA00023125"/>
    </source>
</evidence>
<dbReference type="SUPFAM" id="SSF46785">
    <property type="entry name" value="Winged helix' DNA-binding domain"/>
    <property type="match status" value="1"/>
</dbReference>
<reference evidence="5 6" key="1">
    <citation type="submission" date="2019-06" db="EMBL/GenBank/DDBJ databases">
        <title>Sequencing the genomes of 1000 actinobacteria strains.</title>
        <authorList>
            <person name="Klenk H.-P."/>
        </authorList>
    </citation>
    <scope>NUCLEOTIDE SEQUENCE [LARGE SCALE GENOMIC DNA]</scope>
    <source>
        <strain evidence="5 6">DSM 17305</strain>
    </source>
</reference>
<name>A0A542DSJ7_9ACTN</name>
<feature type="domain" description="HTH arsR-type" evidence="4">
    <location>
        <begin position="10"/>
        <end position="99"/>
    </location>
</feature>
<keyword evidence="1" id="KW-0805">Transcription regulation</keyword>
<sequence length="99" mass="10640">MSEPAVSAGPTRRELAAAARTFGLLVAPVRLHLLWLAAQGSYDVGTLAARAGVSVATASQHLAKLRIAGLITVRRVGRQHFYTVADPRVLRVLREVLDD</sequence>
<evidence type="ECO:0000256" key="3">
    <source>
        <dbReference type="ARBA" id="ARBA00023163"/>
    </source>
</evidence>
<accession>A0A542DSJ7</accession>
<dbReference type="InterPro" id="IPR001845">
    <property type="entry name" value="HTH_ArsR_DNA-bd_dom"/>
</dbReference>
<dbReference type="NCBIfam" id="NF033788">
    <property type="entry name" value="HTH_metalloreg"/>
    <property type="match status" value="1"/>
</dbReference>
<keyword evidence="6" id="KW-1185">Reference proteome</keyword>
<dbReference type="InterPro" id="IPR011991">
    <property type="entry name" value="ArsR-like_HTH"/>
</dbReference>
<dbReference type="PROSITE" id="PS50987">
    <property type="entry name" value="HTH_ARSR_2"/>
    <property type="match status" value="1"/>
</dbReference>
<dbReference type="GO" id="GO:0003700">
    <property type="term" value="F:DNA-binding transcription factor activity"/>
    <property type="evidence" value="ECO:0007669"/>
    <property type="project" value="InterPro"/>
</dbReference>
<protein>
    <submittedName>
        <fullName evidence="5">ArsR family transcriptional regulator</fullName>
    </submittedName>
</protein>
<dbReference type="GO" id="GO:0003677">
    <property type="term" value="F:DNA binding"/>
    <property type="evidence" value="ECO:0007669"/>
    <property type="project" value="UniProtKB-KW"/>
</dbReference>
<evidence type="ECO:0000256" key="1">
    <source>
        <dbReference type="ARBA" id="ARBA00023015"/>
    </source>
</evidence>
<dbReference type="InterPro" id="IPR036388">
    <property type="entry name" value="WH-like_DNA-bd_sf"/>
</dbReference>
<evidence type="ECO:0000313" key="6">
    <source>
        <dbReference type="Proteomes" id="UP000316298"/>
    </source>
</evidence>
<evidence type="ECO:0000259" key="4">
    <source>
        <dbReference type="PROSITE" id="PS50987"/>
    </source>
</evidence>
<comment type="caution">
    <text evidence="5">The sequence shown here is derived from an EMBL/GenBank/DDBJ whole genome shotgun (WGS) entry which is preliminary data.</text>
</comment>
<dbReference type="CDD" id="cd00090">
    <property type="entry name" value="HTH_ARSR"/>
    <property type="match status" value="1"/>
</dbReference>
<dbReference type="Proteomes" id="UP000316298">
    <property type="component" value="Unassembled WGS sequence"/>
</dbReference>
<proteinExistence type="predicted"/>
<evidence type="ECO:0000313" key="5">
    <source>
        <dbReference type="EMBL" id="TQJ06040.1"/>
    </source>
</evidence>
<organism evidence="5 6">
    <name type="scientific">Kribbella jejuensis</name>
    <dbReference type="NCBI Taxonomy" id="236068"/>
    <lineage>
        <taxon>Bacteria</taxon>
        <taxon>Bacillati</taxon>
        <taxon>Actinomycetota</taxon>
        <taxon>Actinomycetes</taxon>
        <taxon>Propionibacteriales</taxon>
        <taxon>Kribbellaceae</taxon>
        <taxon>Kribbella</taxon>
    </lineage>
</organism>
<dbReference type="PANTHER" id="PTHR43132">
    <property type="entry name" value="ARSENICAL RESISTANCE OPERON REPRESSOR ARSR-RELATED"/>
    <property type="match status" value="1"/>
</dbReference>
<keyword evidence="2" id="KW-0238">DNA-binding</keyword>
<dbReference type="SMART" id="SM00418">
    <property type="entry name" value="HTH_ARSR"/>
    <property type="match status" value="1"/>
</dbReference>
<dbReference type="Gene3D" id="1.10.10.10">
    <property type="entry name" value="Winged helix-like DNA-binding domain superfamily/Winged helix DNA-binding domain"/>
    <property type="match status" value="1"/>
</dbReference>
<gene>
    <name evidence="5" type="ORF">FB475_5691</name>
</gene>
<dbReference type="EMBL" id="VFMM01000003">
    <property type="protein sequence ID" value="TQJ06040.1"/>
    <property type="molecule type" value="Genomic_DNA"/>
</dbReference>
<keyword evidence="3" id="KW-0804">Transcription</keyword>
<dbReference type="RefSeq" id="WP_238332487.1">
    <property type="nucleotide sequence ID" value="NZ_BAAAKA010000009.1"/>
</dbReference>